<reference evidence="2 3" key="1">
    <citation type="submission" date="2020-04" db="EMBL/GenBank/DDBJ databases">
        <title>Plant Genome Project.</title>
        <authorList>
            <person name="Zhang R.-G."/>
        </authorList>
    </citation>
    <scope>NUCLEOTIDE SEQUENCE [LARGE SCALE GENOMIC DNA]</scope>
    <source>
        <strain evidence="2">YNK0</strain>
        <tissue evidence="2">Leaf</tissue>
    </source>
</reference>
<dbReference type="AlphaFoldDB" id="A0A835D1D3"/>
<proteinExistence type="predicted"/>
<keyword evidence="3" id="KW-1185">Reference proteome</keyword>
<dbReference type="OMA" id="MFWHRRS"/>
<evidence type="ECO:0000313" key="2">
    <source>
        <dbReference type="EMBL" id="KAF8380302.1"/>
    </source>
</evidence>
<feature type="region of interest" description="Disordered" evidence="1">
    <location>
        <begin position="94"/>
        <end position="125"/>
    </location>
</feature>
<comment type="caution">
    <text evidence="2">The sequence shown here is derived from an EMBL/GenBank/DDBJ whole genome shotgun (WGS) entry which is preliminary data.</text>
</comment>
<accession>A0A835D1D3</accession>
<feature type="compositionally biased region" description="Polar residues" evidence="1">
    <location>
        <begin position="106"/>
        <end position="115"/>
    </location>
</feature>
<dbReference type="Proteomes" id="UP000655225">
    <property type="component" value="Unassembled WGS sequence"/>
</dbReference>
<evidence type="ECO:0000313" key="3">
    <source>
        <dbReference type="Proteomes" id="UP000655225"/>
    </source>
</evidence>
<organism evidence="2 3">
    <name type="scientific">Tetracentron sinense</name>
    <name type="common">Spur-leaf</name>
    <dbReference type="NCBI Taxonomy" id="13715"/>
    <lineage>
        <taxon>Eukaryota</taxon>
        <taxon>Viridiplantae</taxon>
        <taxon>Streptophyta</taxon>
        <taxon>Embryophyta</taxon>
        <taxon>Tracheophyta</taxon>
        <taxon>Spermatophyta</taxon>
        <taxon>Magnoliopsida</taxon>
        <taxon>Trochodendrales</taxon>
        <taxon>Trochodendraceae</taxon>
        <taxon>Tetracentron</taxon>
    </lineage>
</organism>
<gene>
    <name evidence="2" type="ORF">HHK36_027784</name>
</gene>
<feature type="compositionally biased region" description="Basic and acidic residues" evidence="1">
    <location>
        <begin position="116"/>
        <end position="125"/>
    </location>
</feature>
<sequence>MIGPSGSIPCPLCRHGIISFVKLPGSPAKEPKLHMSLGLCTPCMLHPCDPDHLTMEIQKNCVSSVSSDLFCPVSCSPFPSAAIPLCTCNDESCQSLEPQDREPQESPCQAQNTALEQDKMEGPRLEKTSCSSMFWHRRSFHREHQCNSEINA</sequence>
<evidence type="ECO:0000256" key="1">
    <source>
        <dbReference type="SAM" id="MobiDB-lite"/>
    </source>
</evidence>
<dbReference type="OrthoDB" id="20872at2759"/>
<dbReference type="EMBL" id="JABCRI010000021">
    <property type="protein sequence ID" value="KAF8380302.1"/>
    <property type="molecule type" value="Genomic_DNA"/>
</dbReference>
<protein>
    <submittedName>
        <fullName evidence="2">Uncharacterized protein</fullName>
    </submittedName>
</protein>
<name>A0A835D1D3_TETSI</name>